<dbReference type="EMBL" id="LT629710">
    <property type="protein sequence ID" value="SDP02122.1"/>
    <property type="molecule type" value="Genomic_DNA"/>
</dbReference>
<keyword evidence="2" id="KW-1185">Reference proteome</keyword>
<dbReference type="Gene3D" id="1.10.287.1060">
    <property type="entry name" value="ESAT-6-like"/>
    <property type="match status" value="1"/>
</dbReference>
<name>A0A1H0PAM2_9ACTN</name>
<dbReference type="InterPro" id="IPR010310">
    <property type="entry name" value="T7SS_ESAT-6-like"/>
</dbReference>
<dbReference type="SUPFAM" id="SSF140453">
    <property type="entry name" value="EsxAB dimer-like"/>
    <property type="match status" value="1"/>
</dbReference>
<accession>A0A1H0PAM2</accession>
<organism evidence="1 2">
    <name type="scientific">Nakamurella panacisegetis</name>
    <dbReference type="NCBI Taxonomy" id="1090615"/>
    <lineage>
        <taxon>Bacteria</taxon>
        <taxon>Bacillati</taxon>
        <taxon>Actinomycetota</taxon>
        <taxon>Actinomycetes</taxon>
        <taxon>Nakamurellales</taxon>
        <taxon>Nakamurellaceae</taxon>
        <taxon>Nakamurella</taxon>
    </lineage>
</organism>
<gene>
    <name evidence="1" type="ORF">SAMN04515671_2695</name>
</gene>
<dbReference type="AlphaFoldDB" id="A0A1H0PAM2"/>
<proteinExistence type="predicted"/>
<evidence type="ECO:0000313" key="2">
    <source>
        <dbReference type="Proteomes" id="UP000198741"/>
    </source>
</evidence>
<dbReference type="RefSeq" id="WP_090476594.1">
    <property type="nucleotide sequence ID" value="NZ_LT629710.1"/>
</dbReference>
<evidence type="ECO:0000313" key="1">
    <source>
        <dbReference type="EMBL" id="SDP02122.1"/>
    </source>
</evidence>
<dbReference type="Pfam" id="PF06013">
    <property type="entry name" value="WXG100"/>
    <property type="match status" value="1"/>
</dbReference>
<dbReference type="InterPro" id="IPR036689">
    <property type="entry name" value="ESAT-6-like_sf"/>
</dbReference>
<dbReference type="Proteomes" id="UP000198741">
    <property type="component" value="Chromosome I"/>
</dbReference>
<protein>
    <submittedName>
        <fullName evidence="1">Proteins of 100 residues with WXG</fullName>
    </submittedName>
</protein>
<reference evidence="1 2" key="1">
    <citation type="submission" date="2016-10" db="EMBL/GenBank/DDBJ databases">
        <authorList>
            <person name="de Groot N.N."/>
        </authorList>
    </citation>
    <scope>NUCLEOTIDE SEQUENCE [LARGE SCALE GENOMIC DNA]</scope>
    <source>
        <strain evidence="2">P4-7,KCTC 19426,CECT 7604</strain>
    </source>
</reference>
<dbReference type="STRING" id="1090615.SAMN04515671_2695"/>
<dbReference type="OrthoDB" id="5244663at2"/>
<sequence>MSLVGMDVDVVKGIGKDLGTQAQAIQTSINAINKLLDNAKQNWKGKDSDHFEQLWHGQYQGQLRKIQSDIEDLGKAAIKNAGEQERTSNSY</sequence>